<dbReference type="GO" id="GO:0003824">
    <property type="term" value="F:catalytic activity"/>
    <property type="evidence" value="ECO:0007669"/>
    <property type="project" value="UniProtKB-ARBA"/>
</dbReference>
<dbReference type="PANTHER" id="PTHR46663:SF4">
    <property type="entry name" value="DIGUANYLATE CYCLASE DGCT-RELATED"/>
    <property type="match status" value="1"/>
</dbReference>
<dbReference type="SUPFAM" id="SSF55785">
    <property type="entry name" value="PYP-like sensor domain (PAS domain)"/>
    <property type="match status" value="1"/>
</dbReference>
<dbReference type="FunFam" id="3.30.70.270:FF:000001">
    <property type="entry name" value="Diguanylate cyclase domain protein"/>
    <property type="match status" value="1"/>
</dbReference>
<feature type="domain" description="PAS" evidence="1">
    <location>
        <begin position="38"/>
        <end position="77"/>
    </location>
</feature>
<evidence type="ECO:0000259" key="2">
    <source>
        <dbReference type="PROSITE" id="PS50113"/>
    </source>
</evidence>
<dbReference type="InterPro" id="IPR052163">
    <property type="entry name" value="DGC-Regulatory_Protein"/>
</dbReference>
<dbReference type="Gene3D" id="3.30.450.20">
    <property type="entry name" value="PAS domain"/>
    <property type="match status" value="1"/>
</dbReference>
<name>A0A2Z6AZY9_9BACT</name>
<dbReference type="NCBIfam" id="TIGR00229">
    <property type="entry name" value="sensory_box"/>
    <property type="match status" value="1"/>
</dbReference>
<reference evidence="4 5" key="1">
    <citation type="journal article" date="2018" name="Sci. Adv.">
        <title>Multi-heme cytochromes provide a pathway for survival in energy-limited environments.</title>
        <authorList>
            <person name="Deng X."/>
            <person name="Dohmae N."/>
            <person name="Nealson K.H."/>
            <person name="Hashimoto K."/>
            <person name="Okamoto A."/>
        </authorList>
    </citation>
    <scope>NUCLEOTIDE SEQUENCE [LARGE SCALE GENOMIC DNA]</scope>
    <source>
        <strain evidence="4 5">IS5</strain>
    </source>
</reference>
<dbReference type="SUPFAM" id="SSF55073">
    <property type="entry name" value="Nucleotide cyclase"/>
    <property type="match status" value="1"/>
</dbReference>
<feature type="domain" description="GGDEF" evidence="3">
    <location>
        <begin position="197"/>
        <end position="327"/>
    </location>
</feature>
<dbReference type="CDD" id="cd01949">
    <property type="entry name" value="GGDEF"/>
    <property type="match status" value="1"/>
</dbReference>
<dbReference type="CDD" id="cd00130">
    <property type="entry name" value="PAS"/>
    <property type="match status" value="1"/>
</dbReference>
<dbReference type="PROSITE" id="PS50113">
    <property type="entry name" value="PAC"/>
    <property type="match status" value="1"/>
</dbReference>
<dbReference type="SMART" id="SM00267">
    <property type="entry name" value="GGDEF"/>
    <property type="match status" value="1"/>
</dbReference>
<proteinExistence type="predicted"/>
<dbReference type="PANTHER" id="PTHR46663">
    <property type="entry name" value="DIGUANYLATE CYCLASE DGCT-RELATED"/>
    <property type="match status" value="1"/>
</dbReference>
<dbReference type="Pfam" id="PF00990">
    <property type="entry name" value="GGDEF"/>
    <property type="match status" value="1"/>
</dbReference>
<evidence type="ECO:0000259" key="3">
    <source>
        <dbReference type="PROSITE" id="PS50887"/>
    </source>
</evidence>
<protein>
    <submittedName>
        <fullName evidence="4">Putative signaling protein</fullName>
    </submittedName>
</protein>
<dbReference type="InterPro" id="IPR000700">
    <property type="entry name" value="PAS-assoc_C"/>
</dbReference>
<dbReference type="InterPro" id="IPR043128">
    <property type="entry name" value="Rev_trsase/Diguanyl_cyclase"/>
</dbReference>
<gene>
    <name evidence="4" type="ORF">DFE_2115</name>
</gene>
<dbReference type="SMART" id="SM00091">
    <property type="entry name" value="PAS"/>
    <property type="match status" value="1"/>
</dbReference>
<dbReference type="KEGG" id="dfl:DFE_2115"/>
<sequence>MSCLDLFGIYSSMENLHHIPKGSAKSDNGGGLALSDMLLENLFDGVYYVDRDRTITYWNKSAERITGFDRSEVLGSSCSHGILRHINDMGTELCDHGCPLKKTLQDGRTREIEVFLHHKDGHRVPVAVRAAPVFDDQGGVVGAVEVFNDISRRKNVLKELQQLRQEVYLDELTQIGNRKFANLTLDARMVEQKEHKVNFGVVFCDIDHFKRVNDTYGHDIGDRVLSMVARSLEGSLREMDVACRWGGEEFLLIIPNTDLEGLGTIAERARMFVERSWFDLEEQRINVTISMGGAVLGAGETMDFLIRRADENMYASKQGGRNRVTLS</sequence>
<dbReference type="InterPro" id="IPR001610">
    <property type="entry name" value="PAC"/>
</dbReference>
<dbReference type="NCBIfam" id="TIGR00254">
    <property type="entry name" value="GGDEF"/>
    <property type="match status" value="1"/>
</dbReference>
<accession>A0A2Z6AZY9</accession>
<dbReference type="Gene3D" id="3.30.70.270">
    <property type="match status" value="1"/>
</dbReference>
<dbReference type="AlphaFoldDB" id="A0A2Z6AZY9"/>
<dbReference type="Proteomes" id="UP000269883">
    <property type="component" value="Chromosome"/>
</dbReference>
<dbReference type="Pfam" id="PF13426">
    <property type="entry name" value="PAS_9"/>
    <property type="match status" value="1"/>
</dbReference>
<evidence type="ECO:0000259" key="1">
    <source>
        <dbReference type="PROSITE" id="PS50112"/>
    </source>
</evidence>
<dbReference type="PROSITE" id="PS50887">
    <property type="entry name" value="GGDEF"/>
    <property type="match status" value="1"/>
</dbReference>
<evidence type="ECO:0000313" key="4">
    <source>
        <dbReference type="EMBL" id="BBD08841.1"/>
    </source>
</evidence>
<feature type="domain" description="PAC" evidence="2">
    <location>
        <begin position="110"/>
        <end position="162"/>
    </location>
</feature>
<dbReference type="SMART" id="SM00086">
    <property type="entry name" value="PAC"/>
    <property type="match status" value="1"/>
</dbReference>
<dbReference type="EMBL" id="AP017378">
    <property type="protein sequence ID" value="BBD08841.1"/>
    <property type="molecule type" value="Genomic_DNA"/>
</dbReference>
<keyword evidence="5" id="KW-1185">Reference proteome</keyword>
<dbReference type="InterPro" id="IPR000160">
    <property type="entry name" value="GGDEF_dom"/>
</dbReference>
<dbReference type="InterPro" id="IPR035965">
    <property type="entry name" value="PAS-like_dom_sf"/>
</dbReference>
<dbReference type="PROSITE" id="PS50112">
    <property type="entry name" value="PAS"/>
    <property type="match status" value="1"/>
</dbReference>
<organism evidence="4 5">
    <name type="scientific">Desulfovibrio ferrophilus</name>
    <dbReference type="NCBI Taxonomy" id="241368"/>
    <lineage>
        <taxon>Bacteria</taxon>
        <taxon>Pseudomonadati</taxon>
        <taxon>Thermodesulfobacteriota</taxon>
        <taxon>Desulfovibrionia</taxon>
        <taxon>Desulfovibrionales</taxon>
        <taxon>Desulfovibrionaceae</taxon>
        <taxon>Desulfovibrio</taxon>
    </lineage>
</organism>
<dbReference type="InterPro" id="IPR029787">
    <property type="entry name" value="Nucleotide_cyclase"/>
</dbReference>
<dbReference type="InterPro" id="IPR000014">
    <property type="entry name" value="PAS"/>
</dbReference>
<evidence type="ECO:0000313" key="5">
    <source>
        <dbReference type="Proteomes" id="UP000269883"/>
    </source>
</evidence>